<protein>
    <submittedName>
        <fullName evidence="3">PQQ-like beta-propeller repeat protein</fullName>
    </submittedName>
</protein>
<dbReference type="Proteomes" id="UP001523369">
    <property type="component" value="Unassembled WGS sequence"/>
</dbReference>
<sequence>MIELDLTAPPDPTLNAPPPAHRYRVPGLVLVAVLVLTIGGAAPITPVLWRYLGAVPAPGGPESPFQLSGGRVYTVAVSGFHRVTTAWSIAEPPRQLWQNTLRFEATDPDDMGWGGLYAQQVGDVVLFSYRFTTAVVDARTGRTRWTSPATVTPLPGGRVGLVPEYEFRPDTVYDQASGEPGQLFFSATGEPHTEPPLRTDVRGVDLATGRTLWTVGAPGAVNVSVAPGDEPAVLMLSSDRLQRIDGLTGAVVRTTPMAQFQGEGPTGGAVVDGLMAVTFGQDGLPRKEVAYSAETLEQRWSRPVPELTDPASCSELFCSGERRTLDVLDPATGAARWRAADDVDLSKQDGYVIELDSESGLPRRLADPVTGATRVDLAGWPHELLGQPGGPMVLRRGHDGGASSFGVVLAQRDLIQPLGRTDGPVSDCAADERHVVCRTEGELRIWAYRV</sequence>
<dbReference type="RefSeq" id="WP_253237010.1">
    <property type="nucleotide sequence ID" value="NZ_JAMYJR010000009.1"/>
</dbReference>
<dbReference type="Gene3D" id="2.130.10.10">
    <property type="entry name" value="YVTN repeat-like/Quinoprotein amine dehydrogenase"/>
    <property type="match status" value="1"/>
</dbReference>
<proteinExistence type="predicted"/>
<dbReference type="Pfam" id="PF13360">
    <property type="entry name" value="PQQ_2"/>
    <property type="match status" value="1"/>
</dbReference>
<gene>
    <name evidence="3" type="ORF">M1L60_09810</name>
</gene>
<organism evidence="3 4">
    <name type="scientific">Paractinoplanes aksuensis</name>
    <dbReference type="NCBI Taxonomy" id="2939490"/>
    <lineage>
        <taxon>Bacteria</taxon>
        <taxon>Bacillati</taxon>
        <taxon>Actinomycetota</taxon>
        <taxon>Actinomycetes</taxon>
        <taxon>Micromonosporales</taxon>
        <taxon>Micromonosporaceae</taxon>
        <taxon>Paractinoplanes</taxon>
    </lineage>
</organism>
<dbReference type="InterPro" id="IPR002372">
    <property type="entry name" value="PQQ_rpt_dom"/>
</dbReference>
<dbReference type="InterPro" id="IPR011047">
    <property type="entry name" value="Quinoprotein_ADH-like_sf"/>
</dbReference>
<dbReference type="EMBL" id="JAMYJR010000009">
    <property type="protein sequence ID" value="MCO8270886.1"/>
    <property type="molecule type" value="Genomic_DNA"/>
</dbReference>
<keyword evidence="4" id="KW-1185">Reference proteome</keyword>
<reference evidence="3 4" key="1">
    <citation type="submission" date="2022-06" db="EMBL/GenBank/DDBJ databases">
        <title>New Species of the Genus Actinoplanes, ActinopZanes ferrugineus.</title>
        <authorList>
            <person name="Ding P."/>
        </authorList>
    </citation>
    <scope>NUCLEOTIDE SEQUENCE [LARGE SCALE GENOMIC DNA]</scope>
    <source>
        <strain evidence="3 4">TRM88003</strain>
    </source>
</reference>
<feature type="transmembrane region" description="Helical" evidence="1">
    <location>
        <begin position="28"/>
        <end position="49"/>
    </location>
</feature>
<dbReference type="InterPro" id="IPR015943">
    <property type="entry name" value="WD40/YVTN_repeat-like_dom_sf"/>
</dbReference>
<evidence type="ECO:0000313" key="3">
    <source>
        <dbReference type="EMBL" id="MCO8270886.1"/>
    </source>
</evidence>
<evidence type="ECO:0000313" key="4">
    <source>
        <dbReference type="Proteomes" id="UP001523369"/>
    </source>
</evidence>
<accession>A0ABT1DJ76</accession>
<keyword evidence="1" id="KW-1133">Transmembrane helix</keyword>
<name>A0ABT1DJ76_9ACTN</name>
<feature type="domain" description="Pyrrolo-quinoline quinone repeat" evidence="2">
    <location>
        <begin position="199"/>
        <end position="339"/>
    </location>
</feature>
<evidence type="ECO:0000259" key="2">
    <source>
        <dbReference type="Pfam" id="PF13360"/>
    </source>
</evidence>
<dbReference type="SUPFAM" id="SSF50998">
    <property type="entry name" value="Quinoprotein alcohol dehydrogenase-like"/>
    <property type="match status" value="1"/>
</dbReference>
<keyword evidence="1" id="KW-0812">Transmembrane</keyword>
<evidence type="ECO:0000256" key="1">
    <source>
        <dbReference type="SAM" id="Phobius"/>
    </source>
</evidence>
<comment type="caution">
    <text evidence="3">The sequence shown here is derived from an EMBL/GenBank/DDBJ whole genome shotgun (WGS) entry which is preliminary data.</text>
</comment>
<keyword evidence="1" id="KW-0472">Membrane</keyword>